<evidence type="ECO:0000256" key="1">
    <source>
        <dbReference type="ARBA" id="ARBA00004651"/>
    </source>
</evidence>
<sequence length="114" mass="12485">MSPEKQEKGVDYRFTLANERTFLAWIRTALAFMAGGIGIDQLAVDLAPAAYRVFLVIAMSLTAAGLAWYGYQRWAANENAIGANLALSHPRPLLWLSSGLTVCILLTLLIMVTK</sequence>
<keyword evidence="2" id="KW-1003">Cell membrane</keyword>
<gene>
    <name evidence="8" type="ORF">JD854_RS13010</name>
</gene>
<evidence type="ECO:0000256" key="3">
    <source>
        <dbReference type="ARBA" id="ARBA00022692"/>
    </source>
</evidence>
<reference evidence="8" key="2">
    <citation type="submission" date="2022-05" db="EMBL/GenBank/DDBJ databases">
        <authorList>
            <consortium name="NCBI Pathogen Detection Project"/>
        </authorList>
    </citation>
    <scope>NUCLEOTIDE SEQUENCE</scope>
    <source>
        <strain evidence="8">CAV1698</strain>
    </source>
</reference>
<dbReference type="PANTHER" id="PTHR34187:SF2">
    <property type="entry name" value="DUF202 DOMAIN-CONTAINING PROTEIN"/>
    <property type="match status" value="1"/>
</dbReference>
<dbReference type="EMBL" id="DACYAJ020000014">
    <property type="protein sequence ID" value="HCD1255964.1"/>
    <property type="molecule type" value="Genomic_DNA"/>
</dbReference>
<dbReference type="Pfam" id="PF02656">
    <property type="entry name" value="DUF202"/>
    <property type="match status" value="1"/>
</dbReference>
<dbReference type="InterPro" id="IPR003807">
    <property type="entry name" value="DUF202"/>
</dbReference>
<reference evidence="8" key="1">
    <citation type="journal article" date="2018" name="Genome Biol.">
        <title>SKESA: strategic k-mer extension for scrupulous assemblies.</title>
        <authorList>
            <person name="Souvorov A."/>
            <person name="Agarwala R."/>
            <person name="Lipman D.J."/>
        </authorList>
    </citation>
    <scope>NUCLEOTIDE SEQUENCE</scope>
    <source>
        <strain evidence="8">CAV1698</strain>
    </source>
</reference>
<accession>A0A9C7QMH9</accession>
<evidence type="ECO:0000256" key="6">
    <source>
        <dbReference type="SAM" id="Phobius"/>
    </source>
</evidence>
<organism evidence="8 9">
    <name type="scientific">Citrobacter amalonaticus</name>
    <dbReference type="NCBI Taxonomy" id="35703"/>
    <lineage>
        <taxon>Bacteria</taxon>
        <taxon>Pseudomonadati</taxon>
        <taxon>Pseudomonadota</taxon>
        <taxon>Gammaproteobacteria</taxon>
        <taxon>Enterobacterales</taxon>
        <taxon>Enterobacteriaceae</taxon>
        <taxon>Citrobacter</taxon>
    </lineage>
</organism>
<evidence type="ECO:0000313" key="9">
    <source>
        <dbReference type="Proteomes" id="UP000862426"/>
    </source>
</evidence>
<feature type="transmembrane region" description="Helical" evidence="6">
    <location>
        <begin position="92"/>
        <end position="112"/>
    </location>
</feature>
<dbReference type="Proteomes" id="UP000862426">
    <property type="component" value="Unassembled WGS sequence"/>
</dbReference>
<protein>
    <submittedName>
        <fullName evidence="8">DUF202 domain-containing protein</fullName>
    </submittedName>
</protein>
<evidence type="ECO:0000256" key="5">
    <source>
        <dbReference type="ARBA" id="ARBA00023136"/>
    </source>
</evidence>
<evidence type="ECO:0000256" key="4">
    <source>
        <dbReference type="ARBA" id="ARBA00022989"/>
    </source>
</evidence>
<feature type="transmembrane region" description="Helical" evidence="6">
    <location>
        <begin position="21"/>
        <end position="39"/>
    </location>
</feature>
<keyword evidence="5 6" id="KW-0472">Membrane</keyword>
<feature type="transmembrane region" description="Helical" evidence="6">
    <location>
        <begin position="51"/>
        <end position="71"/>
    </location>
</feature>
<comment type="subcellular location">
    <subcellularLocation>
        <location evidence="1">Cell membrane</location>
        <topology evidence="1">Multi-pass membrane protein</topology>
    </subcellularLocation>
</comment>
<dbReference type="PANTHER" id="PTHR34187">
    <property type="entry name" value="FGR18P"/>
    <property type="match status" value="1"/>
</dbReference>
<name>A0A9C7QMH9_CITAM</name>
<comment type="caution">
    <text evidence="8">The sequence shown here is derived from an EMBL/GenBank/DDBJ whole genome shotgun (WGS) entry which is preliminary data.</text>
</comment>
<dbReference type="GO" id="GO:0005886">
    <property type="term" value="C:plasma membrane"/>
    <property type="evidence" value="ECO:0007669"/>
    <property type="project" value="UniProtKB-SubCell"/>
</dbReference>
<dbReference type="AlphaFoldDB" id="A0A9C7QMH9"/>
<feature type="domain" description="DUF202" evidence="7">
    <location>
        <begin position="13"/>
        <end position="79"/>
    </location>
</feature>
<keyword evidence="3 6" id="KW-0812">Transmembrane</keyword>
<evidence type="ECO:0000256" key="2">
    <source>
        <dbReference type="ARBA" id="ARBA00022475"/>
    </source>
</evidence>
<dbReference type="InterPro" id="IPR052053">
    <property type="entry name" value="IM_YidH-like"/>
</dbReference>
<proteinExistence type="predicted"/>
<keyword evidence="4 6" id="KW-1133">Transmembrane helix</keyword>
<evidence type="ECO:0000259" key="7">
    <source>
        <dbReference type="Pfam" id="PF02656"/>
    </source>
</evidence>
<evidence type="ECO:0000313" key="8">
    <source>
        <dbReference type="EMBL" id="HCD1255964.1"/>
    </source>
</evidence>